<comment type="caution">
    <text evidence="2">The sequence shown here is derived from an EMBL/GenBank/DDBJ whole genome shotgun (WGS) entry which is preliminary data.</text>
</comment>
<dbReference type="PANTHER" id="PTHR46211:SF1">
    <property type="entry name" value="GLYCEROPHOSPHODIESTER PHOSPHODIESTERASE, CYTOPLASMIC"/>
    <property type="match status" value="1"/>
</dbReference>
<dbReference type="InterPro" id="IPR017946">
    <property type="entry name" value="PLC-like_Pdiesterase_TIM-brl"/>
</dbReference>
<keyword evidence="3" id="KW-1185">Reference proteome</keyword>
<evidence type="ECO:0000313" key="3">
    <source>
        <dbReference type="Proteomes" id="UP000292372"/>
    </source>
</evidence>
<dbReference type="GO" id="GO:0008081">
    <property type="term" value="F:phosphoric diester hydrolase activity"/>
    <property type="evidence" value="ECO:0007669"/>
    <property type="project" value="InterPro"/>
</dbReference>
<dbReference type="Pfam" id="PF03009">
    <property type="entry name" value="GDPD"/>
    <property type="match status" value="1"/>
</dbReference>
<dbReference type="GO" id="GO:0006629">
    <property type="term" value="P:lipid metabolic process"/>
    <property type="evidence" value="ECO:0007669"/>
    <property type="project" value="InterPro"/>
</dbReference>
<dbReference type="Gene3D" id="3.20.20.190">
    <property type="entry name" value="Phosphatidylinositol (PI) phosphodiesterase"/>
    <property type="match status" value="1"/>
</dbReference>
<organism evidence="2 3">
    <name type="scientific">Hyunsoonleella pacifica</name>
    <dbReference type="NCBI Taxonomy" id="1080224"/>
    <lineage>
        <taxon>Bacteria</taxon>
        <taxon>Pseudomonadati</taxon>
        <taxon>Bacteroidota</taxon>
        <taxon>Flavobacteriia</taxon>
        <taxon>Flavobacteriales</taxon>
        <taxon>Flavobacteriaceae</taxon>
    </lineage>
</organism>
<dbReference type="RefSeq" id="WP_130937163.1">
    <property type="nucleotide sequence ID" value="NZ_BMEE01000003.1"/>
</dbReference>
<dbReference type="SUPFAM" id="SSF51695">
    <property type="entry name" value="PLC-like phosphodiesterases"/>
    <property type="match status" value="1"/>
</dbReference>
<sequence>MDLPVLKIGHRGAKGHLAENTLPSIKKALSLGVDAIEIDVHRCASGELVVFHDFTLDRMTDGSGEISKFTYKALQKFKTRGSFEIPTLSQVLAFIDNKCLLNIELKGPDTAKEAARIITFYVEKKGWDYSNFIVSSFQEDLLKTVFDANKSIPLGVLTDTSIERSVALAKTINAVSIHIDYTMLTEEIVTELKEDFKVFAYTVNNLNPLKRIKSYGVDGIISDYPDRI</sequence>
<feature type="domain" description="GP-PDE" evidence="1">
    <location>
        <begin position="5"/>
        <end position="228"/>
    </location>
</feature>
<evidence type="ECO:0000313" key="2">
    <source>
        <dbReference type="EMBL" id="TBN15610.1"/>
    </source>
</evidence>
<gene>
    <name evidence="2" type="ORF">EYD46_10800</name>
</gene>
<dbReference type="AlphaFoldDB" id="A0A4Q9FN04"/>
<protein>
    <submittedName>
        <fullName evidence="2">Glycerophosphodiester phosphodiesterase</fullName>
    </submittedName>
</protein>
<dbReference type="PROSITE" id="PS51704">
    <property type="entry name" value="GP_PDE"/>
    <property type="match status" value="1"/>
</dbReference>
<proteinExistence type="predicted"/>
<dbReference type="Proteomes" id="UP000292372">
    <property type="component" value="Unassembled WGS sequence"/>
</dbReference>
<name>A0A4Q9FN04_9FLAO</name>
<dbReference type="PANTHER" id="PTHR46211">
    <property type="entry name" value="GLYCEROPHOSPHORYL DIESTER PHOSPHODIESTERASE"/>
    <property type="match status" value="1"/>
</dbReference>
<accession>A0A4Q9FN04</accession>
<dbReference type="OrthoDB" id="384721at2"/>
<evidence type="ECO:0000259" key="1">
    <source>
        <dbReference type="PROSITE" id="PS51704"/>
    </source>
</evidence>
<dbReference type="InterPro" id="IPR030395">
    <property type="entry name" value="GP_PDE_dom"/>
</dbReference>
<dbReference type="EMBL" id="SIRS01000004">
    <property type="protein sequence ID" value="TBN15610.1"/>
    <property type="molecule type" value="Genomic_DNA"/>
</dbReference>
<reference evidence="2 3" key="1">
    <citation type="journal article" date="2015" name="Int. J. Syst. Evol. Microbiol.">
        <title>Hyunsoonleella pacifica sp. nov., isolated from seawater of South Pacific Gyre.</title>
        <authorList>
            <person name="Gao X."/>
            <person name="Zhang Z."/>
            <person name="Dai X."/>
            <person name="Zhang X.H."/>
        </authorList>
    </citation>
    <scope>NUCLEOTIDE SEQUENCE [LARGE SCALE GENOMIC DNA]</scope>
    <source>
        <strain evidence="2 3">SW033</strain>
    </source>
</reference>